<accession>A0A8E6EWJ3</accession>
<evidence type="ECO:0000313" key="2">
    <source>
        <dbReference type="Proteomes" id="UP000676194"/>
    </source>
</evidence>
<gene>
    <name evidence="1" type="ORF">KIH39_17485</name>
</gene>
<name>A0A8E6EWJ3_9BACT</name>
<dbReference type="EMBL" id="CP074694">
    <property type="protein sequence ID" value="QVL30638.1"/>
    <property type="molecule type" value="Genomic_DNA"/>
</dbReference>
<dbReference type="RefSeq" id="WP_213494509.1">
    <property type="nucleotide sequence ID" value="NZ_CP074694.1"/>
</dbReference>
<organism evidence="1 2">
    <name type="scientific">Telmatocola sphagniphila</name>
    <dbReference type="NCBI Taxonomy" id="1123043"/>
    <lineage>
        <taxon>Bacteria</taxon>
        <taxon>Pseudomonadati</taxon>
        <taxon>Planctomycetota</taxon>
        <taxon>Planctomycetia</taxon>
        <taxon>Gemmatales</taxon>
        <taxon>Gemmataceae</taxon>
    </lineage>
</organism>
<dbReference type="AlphaFoldDB" id="A0A8E6EWJ3"/>
<reference evidence="1" key="1">
    <citation type="submission" date="2021-05" db="EMBL/GenBank/DDBJ databases">
        <title>Complete genome sequence of the cellulolytic planctomycete Telmatocola sphagniphila SP2T and characterization of the first cellulase from planctomycetes.</title>
        <authorList>
            <person name="Rakitin A.L."/>
            <person name="Beletsky A.V."/>
            <person name="Naumoff D.G."/>
            <person name="Kulichevskaya I.S."/>
            <person name="Mardanov A.V."/>
            <person name="Ravin N.V."/>
            <person name="Dedysh S.N."/>
        </authorList>
    </citation>
    <scope>NUCLEOTIDE SEQUENCE</scope>
    <source>
        <strain evidence="1">SP2T</strain>
    </source>
</reference>
<protein>
    <submittedName>
        <fullName evidence="1">Uncharacterized protein</fullName>
    </submittedName>
</protein>
<proteinExistence type="predicted"/>
<dbReference type="Proteomes" id="UP000676194">
    <property type="component" value="Chromosome"/>
</dbReference>
<keyword evidence="2" id="KW-1185">Reference proteome</keyword>
<dbReference type="KEGG" id="tsph:KIH39_17485"/>
<evidence type="ECO:0000313" key="1">
    <source>
        <dbReference type="EMBL" id="QVL30638.1"/>
    </source>
</evidence>
<sequence>MELGLAKLKKQFEAAREWLTPLGATQIDCGEPHFSEHAVPDSVKNLQRFKRPIPGVPASPEKKVTDNPELHAVLTAYWPIDSLRAEEVLIMVDRLKIEATEEPPAEEEPVNLAPGLETQMHYIQAMQASMQDPEPDFKPQFLYISRLSDAQQIQATREAYLKAQAEAEKLAKSLGKKLLEPSFVHPTFNSRTSGNSQRLMKHQRCLELLEDCSYYLQEDEIISDDPRSVEFQVNFSLHYYCE</sequence>